<evidence type="ECO:0000256" key="1">
    <source>
        <dbReference type="SAM" id="MobiDB-lite"/>
    </source>
</evidence>
<comment type="caution">
    <text evidence="2">The sequence shown here is derived from an EMBL/GenBank/DDBJ whole genome shotgun (WGS) entry which is preliminary data.</text>
</comment>
<evidence type="ECO:0000313" key="3">
    <source>
        <dbReference type="Proteomes" id="UP001152484"/>
    </source>
</evidence>
<keyword evidence="3" id="KW-1185">Reference proteome</keyword>
<organism evidence="2 3">
    <name type="scientific">Cuscuta europaea</name>
    <name type="common">European dodder</name>
    <dbReference type="NCBI Taxonomy" id="41803"/>
    <lineage>
        <taxon>Eukaryota</taxon>
        <taxon>Viridiplantae</taxon>
        <taxon>Streptophyta</taxon>
        <taxon>Embryophyta</taxon>
        <taxon>Tracheophyta</taxon>
        <taxon>Spermatophyta</taxon>
        <taxon>Magnoliopsida</taxon>
        <taxon>eudicotyledons</taxon>
        <taxon>Gunneridae</taxon>
        <taxon>Pentapetalae</taxon>
        <taxon>asterids</taxon>
        <taxon>lamiids</taxon>
        <taxon>Solanales</taxon>
        <taxon>Convolvulaceae</taxon>
        <taxon>Cuscuteae</taxon>
        <taxon>Cuscuta</taxon>
        <taxon>Cuscuta subgen. Cuscuta</taxon>
    </lineage>
</organism>
<dbReference type="EMBL" id="CAMAPE010000051">
    <property type="protein sequence ID" value="CAH9108135.1"/>
    <property type="molecule type" value="Genomic_DNA"/>
</dbReference>
<dbReference type="OrthoDB" id="1718907at2759"/>
<protein>
    <submittedName>
        <fullName evidence="2">Uncharacterized protein</fullName>
    </submittedName>
</protein>
<dbReference type="AlphaFoldDB" id="A0A9P1EI26"/>
<feature type="region of interest" description="Disordered" evidence="1">
    <location>
        <begin position="18"/>
        <end position="45"/>
    </location>
</feature>
<evidence type="ECO:0000313" key="2">
    <source>
        <dbReference type="EMBL" id="CAH9108135.1"/>
    </source>
</evidence>
<dbReference type="Proteomes" id="UP001152484">
    <property type="component" value="Unassembled WGS sequence"/>
</dbReference>
<accession>A0A9P1EI26</accession>
<proteinExistence type="predicted"/>
<name>A0A9P1EI26_CUSEU</name>
<gene>
    <name evidence="2" type="ORF">CEURO_LOCUS18003</name>
</gene>
<sequence length="124" mass="14419">MNRGCSMLVFSRSGRAELQAPGRQGSERQIAQAAPRRQRKLETNHSSRIWEVQRIESPAYSSTRSHISVVHAAVQSKTQNQGNTYFMVQTICDIKNNKRRPKEETVQLTRIRKWLQKVCIYLLY</sequence>
<reference evidence="2" key="1">
    <citation type="submission" date="2022-07" db="EMBL/GenBank/DDBJ databases">
        <authorList>
            <person name="Macas J."/>
            <person name="Novak P."/>
            <person name="Neumann P."/>
        </authorList>
    </citation>
    <scope>NUCLEOTIDE SEQUENCE</scope>
</reference>